<dbReference type="GO" id="GO:0003700">
    <property type="term" value="F:DNA-binding transcription factor activity"/>
    <property type="evidence" value="ECO:0007669"/>
    <property type="project" value="TreeGrafter"/>
</dbReference>
<accession>A0A511N9H0</accession>
<dbReference type="PANTHER" id="PTHR30055:SF234">
    <property type="entry name" value="HTH-TYPE TRANSCRIPTIONAL REGULATOR BETI"/>
    <property type="match status" value="1"/>
</dbReference>
<dbReference type="InterPro" id="IPR050109">
    <property type="entry name" value="HTH-type_TetR-like_transc_reg"/>
</dbReference>
<dbReference type="Proteomes" id="UP000321306">
    <property type="component" value="Unassembled WGS sequence"/>
</dbReference>
<evidence type="ECO:0000256" key="4">
    <source>
        <dbReference type="PROSITE-ProRule" id="PRU00335"/>
    </source>
</evidence>
<comment type="caution">
    <text evidence="6">The sequence shown here is derived from an EMBL/GenBank/DDBJ whole genome shotgun (WGS) entry which is preliminary data.</text>
</comment>
<dbReference type="PROSITE" id="PS50977">
    <property type="entry name" value="HTH_TETR_2"/>
    <property type="match status" value="1"/>
</dbReference>
<dbReference type="InterPro" id="IPR009057">
    <property type="entry name" value="Homeodomain-like_sf"/>
</dbReference>
<protein>
    <recommendedName>
        <fullName evidence="5">HTH tetR-type domain-containing protein</fullName>
    </recommendedName>
</protein>
<sequence length="190" mass="21778">MARTVNPKAEKQRRTHIVQAAYHAIYQRGYASVTLSDIAQQAGVAKGTLVYYFGSKEGLFKEVLQRFVRTITVATTRAVRQQGTTEDRLKVFVENQFYGLLNTKRFYTVYLDFLSASTKVYELRLLTQMLFDNTDMLKVGIARTPEQAKLMRAVLDGLAIQFLFDDQADLNQYREECMRAMQALLTLDPP</sequence>
<dbReference type="OrthoDB" id="9810250at2"/>
<dbReference type="SUPFAM" id="SSF46689">
    <property type="entry name" value="Homeodomain-like"/>
    <property type="match status" value="1"/>
</dbReference>
<feature type="domain" description="HTH tetR-type" evidence="5">
    <location>
        <begin position="11"/>
        <end position="71"/>
    </location>
</feature>
<name>A0A511N9H0_DEIC1</name>
<dbReference type="EMBL" id="BJXB01000030">
    <property type="protein sequence ID" value="GEM49197.1"/>
    <property type="molecule type" value="Genomic_DNA"/>
</dbReference>
<evidence type="ECO:0000259" key="5">
    <source>
        <dbReference type="PROSITE" id="PS50977"/>
    </source>
</evidence>
<dbReference type="PANTHER" id="PTHR30055">
    <property type="entry name" value="HTH-TYPE TRANSCRIPTIONAL REGULATOR RUTR"/>
    <property type="match status" value="1"/>
</dbReference>
<dbReference type="PRINTS" id="PR00455">
    <property type="entry name" value="HTHTETR"/>
</dbReference>
<dbReference type="Pfam" id="PF00440">
    <property type="entry name" value="TetR_N"/>
    <property type="match status" value="1"/>
</dbReference>
<keyword evidence="1" id="KW-0805">Transcription regulation</keyword>
<keyword evidence="3" id="KW-0804">Transcription</keyword>
<dbReference type="GO" id="GO:0000976">
    <property type="term" value="F:transcription cis-regulatory region binding"/>
    <property type="evidence" value="ECO:0007669"/>
    <property type="project" value="TreeGrafter"/>
</dbReference>
<evidence type="ECO:0000256" key="2">
    <source>
        <dbReference type="ARBA" id="ARBA00023125"/>
    </source>
</evidence>
<dbReference type="Gene3D" id="1.10.357.10">
    <property type="entry name" value="Tetracycline Repressor, domain 2"/>
    <property type="match status" value="1"/>
</dbReference>
<organism evidence="6 7">
    <name type="scientific">Deinococcus cellulosilyticus (strain DSM 18568 / NBRC 106333 / KACC 11606 / 5516J-15)</name>
    <dbReference type="NCBI Taxonomy" id="1223518"/>
    <lineage>
        <taxon>Bacteria</taxon>
        <taxon>Thermotogati</taxon>
        <taxon>Deinococcota</taxon>
        <taxon>Deinococci</taxon>
        <taxon>Deinococcales</taxon>
        <taxon>Deinococcaceae</taxon>
        <taxon>Deinococcus</taxon>
    </lineage>
</organism>
<evidence type="ECO:0000313" key="6">
    <source>
        <dbReference type="EMBL" id="GEM49197.1"/>
    </source>
</evidence>
<gene>
    <name evidence="6" type="ORF">DC3_48320</name>
</gene>
<evidence type="ECO:0000256" key="3">
    <source>
        <dbReference type="ARBA" id="ARBA00023163"/>
    </source>
</evidence>
<dbReference type="RefSeq" id="WP_146889300.1">
    <property type="nucleotide sequence ID" value="NZ_BJXB01000030.1"/>
</dbReference>
<dbReference type="InterPro" id="IPR001647">
    <property type="entry name" value="HTH_TetR"/>
</dbReference>
<proteinExistence type="predicted"/>
<evidence type="ECO:0000313" key="7">
    <source>
        <dbReference type="Proteomes" id="UP000321306"/>
    </source>
</evidence>
<feature type="DNA-binding region" description="H-T-H motif" evidence="4">
    <location>
        <begin position="34"/>
        <end position="53"/>
    </location>
</feature>
<keyword evidence="2 4" id="KW-0238">DNA-binding</keyword>
<reference evidence="6 7" key="1">
    <citation type="submission" date="2019-07" db="EMBL/GenBank/DDBJ databases">
        <title>Whole genome shotgun sequence of Deinococcus cellulosilyticus NBRC 106333.</title>
        <authorList>
            <person name="Hosoyama A."/>
            <person name="Uohara A."/>
            <person name="Ohji S."/>
            <person name="Ichikawa N."/>
        </authorList>
    </citation>
    <scope>NUCLEOTIDE SEQUENCE [LARGE SCALE GENOMIC DNA]</scope>
    <source>
        <strain evidence="6 7">NBRC 106333</strain>
    </source>
</reference>
<evidence type="ECO:0000256" key="1">
    <source>
        <dbReference type="ARBA" id="ARBA00023015"/>
    </source>
</evidence>
<dbReference type="AlphaFoldDB" id="A0A511N9H0"/>
<keyword evidence="7" id="KW-1185">Reference proteome</keyword>